<dbReference type="GO" id="GO:0016491">
    <property type="term" value="F:oxidoreductase activity"/>
    <property type="evidence" value="ECO:0007669"/>
    <property type="project" value="UniProtKB-KW"/>
</dbReference>
<name>A0A4Z0RMX4_WEICO</name>
<gene>
    <name evidence="4" type="ORF">HAU20_06830</name>
    <name evidence="3" type="ORF">HAU43_02440</name>
</gene>
<dbReference type="SUPFAM" id="SSF51735">
    <property type="entry name" value="NAD(P)-binding Rossmann-fold domains"/>
    <property type="match status" value="1"/>
</dbReference>
<dbReference type="GeneID" id="57978928"/>
<keyword evidence="2" id="KW-0560">Oxidoreductase</keyword>
<dbReference type="Proteomes" id="UP000808038">
    <property type="component" value="Unassembled WGS sequence"/>
</dbReference>
<evidence type="ECO:0000313" key="4">
    <source>
        <dbReference type="EMBL" id="MBJ7639094.1"/>
    </source>
</evidence>
<reference evidence="4 5" key="2">
    <citation type="journal article" date="2021" name="Int. J. Food Microbiol.">
        <title>Safety demonstration of a microbial species for use in the food chain: Weissella confusa.</title>
        <authorList>
            <person name="Bourdichon F."/>
            <person name="Patrone V."/>
            <person name="Fontana A."/>
            <person name="Milani G."/>
            <person name="Morelli L."/>
        </authorList>
    </citation>
    <scope>NUCLEOTIDE SEQUENCE [LARGE SCALE GENOMIC DNA]</scope>
    <source>
        <strain evidence="3">CCUG 30943</strain>
        <strain evidence="4 5">CCUG 43002</strain>
    </source>
</reference>
<accession>A0A4Z0RMX4</accession>
<dbReference type="AlphaFoldDB" id="A0A4Z0RMX4"/>
<protein>
    <submittedName>
        <fullName evidence="4">SDR family oxidoreductase</fullName>
    </submittedName>
</protein>
<dbReference type="InterPro" id="IPR036291">
    <property type="entry name" value="NAD(P)-bd_dom_sf"/>
</dbReference>
<dbReference type="RefSeq" id="WP_003608372.1">
    <property type="nucleotide sequence ID" value="NZ_ALXH01000146.1"/>
</dbReference>
<sequence>MYEGKVILVAGGTGAVGEGIVKYLAENGATVLVPSRSEEKALDALGFVDQPFRKNVFYLFGDISNEDDAQKMHDVIVDNFEQLDGMVSSLGGWWQGAALTDITKAEWEELMQGLLTAHFVASKTLMPLLRQGANYTFISGVSAEDAAFSKFSGPVAPAGAAVLMMSELYAVEMAGRFNVNSLILGPVNTRVRPSLYRKDSYVTSKMVGELIGALHFENTESMTGQRLRVPDVDAANEYLTKWRA</sequence>
<evidence type="ECO:0000256" key="2">
    <source>
        <dbReference type="ARBA" id="ARBA00023002"/>
    </source>
</evidence>
<evidence type="ECO:0000313" key="5">
    <source>
        <dbReference type="Proteomes" id="UP000728106"/>
    </source>
</evidence>
<keyword evidence="5" id="KW-1185">Reference proteome</keyword>
<dbReference type="EMBL" id="JAAOCX010000002">
    <property type="protein sequence ID" value="MBJ7631965.1"/>
    <property type="molecule type" value="Genomic_DNA"/>
</dbReference>
<organism evidence="4 5">
    <name type="scientific">Weissella confusa</name>
    <name type="common">Lactobacillus confusus</name>
    <dbReference type="NCBI Taxonomy" id="1583"/>
    <lineage>
        <taxon>Bacteria</taxon>
        <taxon>Bacillati</taxon>
        <taxon>Bacillota</taxon>
        <taxon>Bacilli</taxon>
        <taxon>Lactobacillales</taxon>
        <taxon>Lactobacillaceae</taxon>
        <taxon>Weissella</taxon>
    </lineage>
</organism>
<comment type="similarity">
    <text evidence="1">Belongs to the short-chain dehydrogenases/reductases (SDR) family.</text>
</comment>
<dbReference type="Gene3D" id="3.40.50.720">
    <property type="entry name" value="NAD(P)-binding Rossmann-like Domain"/>
    <property type="match status" value="1"/>
</dbReference>
<dbReference type="EMBL" id="JAAOCP010000007">
    <property type="protein sequence ID" value="MBJ7639094.1"/>
    <property type="molecule type" value="Genomic_DNA"/>
</dbReference>
<dbReference type="PANTHER" id="PTHR43639">
    <property type="entry name" value="OXIDOREDUCTASE, SHORT-CHAIN DEHYDROGENASE/REDUCTASE FAMILY (AFU_ORTHOLOGUE AFUA_5G02870)"/>
    <property type="match status" value="1"/>
</dbReference>
<dbReference type="Proteomes" id="UP000728106">
    <property type="component" value="Unassembled WGS sequence"/>
</dbReference>
<evidence type="ECO:0000256" key="1">
    <source>
        <dbReference type="ARBA" id="ARBA00006484"/>
    </source>
</evidence>
<evidence type="ECO:0000313" key="3">
    <source>
        <dbReference type="EMBL" id="MBJ7631965.1"/>
    </source>
</evidence>
<reference evidence="4" key="1">
    <citation type="submission" date="2020-02" db="EMBL/GenBank/DDBJ databases">
        <authorList>
            <person name="Fontana A."/>
            <person name="Patrone V."/>
            <person name="Morelli L."/>
        </authorList>
    </citation>
    <scope>NUCLEOTIDE SEQUENCE</scope>
    <source>
        <strain evidence="3">CCUG 30943</strain>
        <strain evidence="4">CCUG 43002</strain>
    </source>
</reference>
<dbReference type="PANTHER" id="PTHR43639:SF1">
    <property type="entry name" value="SHORT-CHAIN DEHYDROGENASE_REDUCTASE FAMILY PROTEIN"/>
    <property type="match status" value="1"/>
</dbReference>
<comment type="caution">
    <text evidence="4">The sequence shown here is derived from an EMBL/GenBank/DDBJ whole genome shotgun (WGS) entry which is preliminary data.</text>
</comment>
<dbReference type="InterPro" id="IPR002347">
    <property type="entry name" value="SDR_fam"/>
</dbReference>
<dbReference type="Pfam" id="PF00106">
    <property type="entry name" value="adh_short"/>
    <property type="match status" value="1"/>
</dbReference>
<proteinExistence type="inferred from homology"/>